<evidence type="ECO:0000256" key="2">
    <source>
        <dbReference type="SAM" id="MobiDB-lite"/>
    </source>
</evidence>
<dbReference type="Proteomes" id="UP000799444">
    <property type="component" value="Unassembled WGS sequence"/>
</dbReference>
<evidence type="ECO:0000313" key="3">
    <source>
        <dbReference type="EMBL" id="KAF2728502.1"/>
    </source>
</evidence>
<feature type="compositionally biased region" description="Polar residues" evidence="2">
    <location>
        <begin position="482"/>
        <end position="496"/>
    </location>
</feature>
<protein>
    <submittedName>
        <fullName evidence="3">Uncharacterized protein</fullName>
    </submittedName>
</protein>
<proteinExistence type="predicted"/>
<keyword evidence="1" id="KW-0175">Coiled coil</keyword>
<dbReference type="AlphaFoldDB" id="A0A9P4UU39"/>
<feature type="compositionally biased region" description="Basic and acidic residues" evidence="2">
    <location>
        <begin position="590"/>
        <end position="599"/>
    </location>
</feature>
<comment type="caution">
    <text evidence="3">The sequence shown here is derived from an EMBL/GenBank/DDBJ whole genome shotgun (WGS) entry which is preliminary data.</text>
</comment>
<dbReference type="EMBL" id="ML996277">
    <property type="protein sequence ID" value="KAF2728502.1"/>
    <property type="molecule type" value="Genomic_DNA"/>
</dbReference>
<keyword evidence="4" id="KW-1185">Reference proteome</keyword>
<name>A0A9P4UU39_9PLEO</name>
<organism evidence="3 4">
    <name type="scientific">Polyplosphaeria fusca</name>
    <dbReference type="NCBI Taxonomy" id="682080"/>
    <lineage>
        <taxon>Eukaryota</taxon>
        <taxon>Fungi</taxon>
        <taxon>Dikarya</taxon>
        <taxon>Ascomycota</taxon>
        <taxon>Pezizomycotina</taxon>
        <taxon>Dothideomycetes</taxon>
        <taxon>Pleosporomycetidae</taxon>
        <taxon>Pleosporales</taxon>
        <taxon>Tetraplosphaeriaceae</taxon>
        <taxon>Polyplosphaeria</taxon>
    </lineage>
</organism>
<feature type="region of interest" description="Disordered" evidence="2">
    <location>
        <begin position="587"/>
        <end position="619"/>
    </location>
</feature>
<reference evidence="3" key="1">
    <citation type="journal article" date="2020" name="Stud. Mycol.">
        <title>101 Dothideomycetes genomes: a test case for predicting lifestyles and emergence of pathogens.</title>
        <authorList>
            <person name="Haridas S."/>
            <person name="Albert R."/>
            <person name="Binder M."/>
            <person name="Bloem J."/>
            <person name="Labutti K."/>
            <person name="Salamov A."/>
            <person name="Andreopoulos B."/>
            <person name="Baker S."/>
            <person name="Barry K."/>
            <person name="Bills G."/>
            <person name="Bluhm B."/>
            <person name="Cannon C."/>
            <person name="Castanera R."/>
            <person name="Culley D."/>
            <person name="Daum C."/>
            <person name="Ezra D."/>
            <person name="Gonzalez J."/>
            <person name="Henrissat B."/>
            <person name="Kuo A."/>
            <person name="Liang C."/>
            <person name="Lipzen A."/>
            <person name="Lutzoni F."/>
            <person name="Magnuson J."/>
            <person name="Mondo S."/>
            <person name="Nolan M."/>
            <person name="Ohm R."/>
            <person name="Pangilinan J."/>
            <person name="Park H.-J."/>
            <person name="Ramirez L."/>
            <person name="Alfaro M."/>
            <person name="Sun H."/>
            <person name="Tritt A."/>
            <person name="Yoshinaga Y."/>
            <person name="Zwiers L.-H."/>
            <person name="Turgeon B."/>
            <person name="Goodwin S."/>
            <person name="Spatafora J."/>
            <person name="Crous P."/>
            <person name="Grigoriev I."/>
        </authorList>
    </citation>
    <scope>NUCLEOTIDE SEQUENCE</scope>
    <source>
        <strain evidence="3">CBS 125425</strain>
    </source>
</reference>
<evidence type="ECO:0000256" key="1">
    <source>
        <dbReference type="SAM" id="Coils"/>
    </source>
</evidence>
<feature type="coiled-coil region" evidence="1">
    <location>
        <begin position="200"/>
        <end position="234"/>
    </location>
</feature>
<evidence type="ECO:0000313" key="4">
    <source>
        <dbReference type="Proteomes" id="UP000799444"/>
    </source>
</evidence>
<accession>A0A9P4UU39</accession>
<gene>
    <name evidence="3" type="ORF">EJ04DRAFT_96345</name>
</gene>
<feature type="region of interest" description="Disordered" evidence="2">
    <location>
        <begin position="482"/>
        <end position="511"/>
    </location>
</feature>
<dbReference type="OrthoDB" id="3801250at2759"/>
<sequence>MARVSPSGSHAQSVRNVTPLHHAALASISPSFDGRAETEAFSLLSAPTSPTPLKDTPDIEELGSQIAVSRPALPFIPDMAPLATGRESYAQPHPSGHGFISEEGIGGTYVHAPPDDDARMRYSSQRVDALEEEVEIIQDARDDLTGSRFGLKTQRQSLTALRRKTGTLEGALMKLLRSIIEDGNVEMQKQQELNDMHAQLLALRDELGIAEDLYEQAEDSYNRQEWQYTQQETNFIDKLRSSDSPTSGRSLEVTRTFEIDNLVFGSGQAGGHSPPHVENCATHELPPIMQVELSPFAAPNALQNPEEFISAVTGNNPVEGVSTSRRIVPRSPEHTPHISQPHSDQYLMQAQITWLGVKRRIEHWLLDILLNSQLQQAQLKDLVPQDDLDDQSWQRLIEEHWESDTADSNFKMLAIDNSVISQEPVSATASPSSMSSTRDFHSHSPIKRDMAAITDMRGNNYGPRGMIPFIIEPLRLTSVTSRVPQSQALPTRNDTPFGSDEGVTSRKPSDADNVLELLPRFDDRLPASNDSVVRSSATKQSGTSNVEGLVYLDKSPARVEDDRLGCEAVKERDVCTKFYFHPNGSKHIRANSEGRRHDPLYGSPIHRSKSSPGQLRGYTTAPLDAFGAKRFSTCLSPEDAK</sequence>